<dbReference type="AlphaFoldDB" id="A0A7H1MME1"/>
<name>A0A7H1MME1_9LACO</name>
<dbReference type="OMA" id="HIFWTDI"/>
<accession>A0A7H1MME1</accession>
<dbReference type="EC" id="3.6.1.23" evidence="2"/>
<evidence type="ECO:0000256" key="3">
    <source>
        <dbReference type="ARBA" id="ARBA00022801"/>
    </source>
</evidence>
<dbReference type="RefSeq" id="WP_006844964.1">
    <property type="nucleotide sequence ID" value="NZ_CP026847.1"/>
</dbReference>
<comment type="catalytic activity">
    <reaction evidence="5">
        <text>dUTP + H2O = dUMP + diphosphate + H(+)</text>
        <dbReference type="Rhea" id="RHEA:10248"/>
        <dbReference type="ChEBI" id="CHEBI:15377"/>
        <dbReference type="ChEBI" id="CHEBI:15378"/>
        <dbReference type="ChEBI" id="CHEBI:33019"/>
        <dbReference type="ChEBI" id="CHEBI:61555"/>
        <dbReference type="ChEBI" id="CHEBI:246422"/>
        <dbReference type="EC" id="3.6.1.23"/>
    </reaction>
</comment>
<protein>
    <recommendedName>
        <fullName evidence="2">dUTP diphosphatase</fullName>
        <ecNumber evidence="2">3.6.1.23</ecNumber>
    </recommendedName>
</protein>
<evidence type="ECO:0000256" key="2">
    <source>
        <dbReference type="ARBA" id="ARBA00012379"/>
    </source>
</evidence>
<dbReference type="GO" id="GO:0000287">
    <property type="term" value="F:magnesium ion binding"/>
    <property type="evidence" value="ECO:0007669"/>
    <property type="project" value="InterPro"/>
</dbReference>
<dbReference type="EMBL" id="CP043431">
    <property type="protein sequence ID" value="QNT64627.1"/>
    <property type="molecule type" value="Genomic_DNA"/>
</dbReference>
<evidence type="ECO:0000313" key="8">
    <source>
        <dbReference type="Proteomes" id="UP000516446"/>
    </source>
</evidence>
<dbReference type="InterPro" id="IPR033704">
    <property type="entry name" value="dUTPase_trimeric"/>
</dbReference>
<dbReference type="Gene3D" id="2.70.40.10">
    <property type="match status" value="1"/>
</dbReference>
<organism evidence="7 8">
    <name type="scientific">Weissella koreensis</name>
    <dbReference type="NCBI Taxonomy" id="165096"/>
    <lineage>
        <taxon>Bacteria</taxon>
        <taxon>Bacillati</taxon>
        <taxon>Bacillota</taxon>
        <taxon>Bacilli</taxon>
        <taxon>Lactobacillales</taxon>
        <taxon>Lactobacillaceae</taxon>
        <taxon>Weissella</taxon>
    </lineage>
</organism>
<dbReference type="GO" id="GO:0006226">
    <property type="term" value="P:dUMP biosynthetic process"/>
    <property type="evidence" value="ECO:0007669"/>
    <property type="project" value="InterPro"/>
</dbReference>
<evidence type="ECO:0000256" key="5">
    <source>
        <dbReference type="ARBA" id="ARBA00047686"/>
    </source>
</evidence>
<reference evidence="7 8" key="1">
    <citation type="submission" date="2019-08" db="EMBL/GenBank/DDBJ databases">
        <authorList>
            <person name="Chang H.C."/>
            <person name="Mun S.Y."/>
        </authorList>
    </citation>
    <scope>NUCLEOTIDE SEQUENCE [LARGE SCALE GENOMIC DNA]</scope>
    <source>
        <strain evidence="7 8">SK</strain>
    </source>
</reference>
<evidence type="ECO:0000313" key="7">
    <source>
        <dbReference type="EMBL" id="QNT64627.1"/>
    </source>
</evidence>
<dbReference type="GO" id="GO:0046081">
    <property type="term" value="P:dUTP catabolic process"/>
    <property type="evidence" value="ECO:0007669"/>
    <property type="project" value="InterPro"/>
</dbReference>
<evidence type="ECO:0000256" key="4">
    <source>
        <dbReference type="ARBA" id="ARBA00023080"/>
    </source>
</evidence>
<dbReference type="InterPro" id="IPR008181">
    <property type="entry name" value="dUTPase"/>
</dbReference>
<keyword evidence="3" id="KW-0378">Hydrolase</keyword>
<gene>
    <name evidence="7" type="ORF">FY536_04850</name>
</gene>
<dbReference type="PANTHER" id="PTHR11241:SF0">
    <property type="entry name" value="DEOXYURIDINE 5'-TRIPHOSPHATE NUCLEOTIDOHYDROLASE"/>
    <property type="match status" value="1"/>
</dbReference>
<feature type="domain" description="dUTPase-like" evidence="6">
    <location>
        <begin position="72"/>
        <end position="178"/>
    </location>
</feature>
<sequence>MGRSFAIVKKYQNADLKLPQRSTKYAAGYDFEAAEEFVVPSIWRHNVLKVLWSIWRQNRVTDTEYQRAHQDFKPVLVPTGIKVYLEEDEYLMVANRSSNPLKRGLILPNGVGIIDADYVDNPSNEGELFIQMTNFGLRDLIIKKGERIGQGIFMKYLVTDQDDQDNKKVRQNGFGSTGV</sequence>
<dbReference type="PANTHER" id="PTHR11241">
    <property type="entry name" value="DEOXYURIDINE 5'-TRIPHOSPHATE NUCLEOTIDOHYDROLASE"/>
    <property type="match status" value="1"/>
</dbReference>
<comment type="similarity">
    <text evidence="1">Belongs to the dUTPase family.</text>
</comment>
<dbReference type="SUPFAM" id="SSF51283">
    <property type="entry name" value="dUTPase-like"/>
    <property type="match status" value="1"/>
</dbReference>
<evidence type="ECO:0000256" key="1">
    <source>
        <dbReference type="ARBA" id="ARBA00006581"/>
    </source>
</evidence>
<dbReference type="Pfam" id="PF00692">
    <property type="entry name" value="dUTPase"/>
    <property type="match status" value="1"/>
</dbReference>
<dbReference type="InterPro" id="IPR029054">
    <property type="entry name" value="dUTPase-like"/>
</dbReference>
<dbReference type="InterPro" id="IPR036157">
    <property type="entry name" value="dUTPase-like_sf"/>
</dbReference>
<keyword evidence="8" id="KW-1185">Reference proteome</keyword>
<evidence type="ECO:0000259" key="6">
    <source>
        <dbReference type="Pfam" id="PF00692"/>
    </source>
</evidence>
<dbReference type="Proteomes" id="UP000516446">
    <property type="component" value="Chromosome"/>
</dbReference>
<dbReference type="GO" id="GO:0004170">
    <property type="term" value="F:dUTP diphosphatase activity"/>
    <property type="evidence" value="ECO:0007669"/>
    <property type="project" value="UniProtKB-EC"/>
</dbReference>
<keyword evidence="4" id="KW-0546">Nucleotide metabolism</keyword>
<proteinExistence type="inferred from homology"/>
<dbReference type="CDD" id="cd07557">
    <property type="entry name" value="trimeric_dUTPase"/>
    <property type="match status" value="1"/>
</dbReference>